<evidence type="ECO:0008006" key="4">
    <source>
        <dbReference type="Google" id="ProtNLM"/>
    </source>
</evidence>
<protein>
    <recommendedName>
        <fullName evidence="4">Prepilin-type N-terminal cleavage/methylation domain-containing protein</fullName>
    </recommendedName>
</protein>
<sequence length="177" mass="18643">MGGRRNRTSGRVPAGKVLRLCKHVATMPTLRPALGVGGFTLLELVFAVVVAGLLALVAIPSFMDQLRKSRRADAHDHSALITLAQERYRIGHSSFASAIDQLAAEGVSEVSAGGYYVASLVEGTGVGYTLSLKPAAGSKQADDRQCAEFKIVFLRGGLTRTATDAGGVDSSARCWPQ</sequence>
<dbReference type="Pfam" id="PF16732">
    <property type="entry name" value="ComP_DUS"/>
    <property type="match status" value="1"/>
</dbReference>
<keyword evidence="3" id="KW-1185">Reference proteome</keyword>
<dbReference type="Proteomes" id="UP000613266">
    <property type="component" value="Unassembled WGS sequence"/>
</dbReference>
<accession>A0A931J002</accession>
<gene>
    <name evidence="2" type="ORF">I7X39_01605</name>
</gene>
<comment type="caution">
    <text evidence="2">The sequence shown here is derived from an EMBL/GenBank/DDBJ whole genome shotgun (WGS) entry which is preliminary data.</text>
</comment>
<dbReference type="InterPro" id="IPR031982">
    <property type="entry name" value="PilE-like"/>
</dbReference>
<dbReference type="RefSeq" id="WP_198109200.1">
    <property type="nucleotide sequence ID" value="NZ_JAEDAK010000001.1"/>
</dbReference>
<evidence type="ECO:0000256" key="1">
    <source>
        <dbReference type="SAM" id="Phobius"/>
    </source>
</evidence>
<keyword evidence="1" id="KW-0472">Membrane</keyword>
<proteinExistence type="predicted"/>
<name>A0A931J002_9BURK</name>
<dbReference type="GO" id="GO:0043683">
    <property type="term" value="P:type IV pilus assembly"/>
    <property type="evidence" value="ECO:0007669"/>
    <property type="project" value="InterPro"/>
</dbReference>
<organism evidence="2 3">
    <name type="scientific">Inhella proteolytica</name>
    <dbReference type="NCBI Taxonomy" id="2795029"/>
    <lineage>
        <taxon>Bacteria</taxon>
        <taxon>Pseudomonadati</taxon>
        <taxon>Pseudomonadota</taxon>
        <taxon>Betaproteobacteria</taxon>
        <taxon>Burkholderiales</taxon>
        <taxon>Sphaerotilaceae</taxon>
        <taxon>Inhella</taxon>
    </lineage>
</organism>
<keyword evidence="1" id="KW-1133">Transmembrane helix</keyword>
<dbReference type="SUPFAM" id="SSF54523">
    <property type="entry name" value="Pili subunits"/>
    <property type="match status" value="1"/>
</dbReference>
<dbReference type="InterPro" id="IPR012902">
    <property type="entry name" value="N_methyl_site"/>
</dbReference>
<dbReference type="InterPro" id="IPR045584">
    <property type="entry name" value="Pilin-like"/>
</dbReference>
<dbReference type="PROSITE" id="PS00409">
    <property type="entry name" value="PROKAR_NTER_METHYL"/>
    <property type="match status" value="1"/>
</dbReference>
<dbReference type="Gene3D" id="3.30.700.10">
    <property type="entry name" value="Glycoprotein, Type 4 Pilin"/>
    <property type="match status" value="1"/>
</dbReference>
<dbReference type="AlphaFoldDB" id="A0A931J002"/>
<reference evidence="2" key="1">
    <citation type="submission" date="2020-12" db="EMBL/GenBank/DDBJ databases">
        <title>The genome sequence of Inhella sp. 1Y17.</title>
        <authorList>
            <person name="Liu Y."/>
        </authorList>
    </citation>
    <scope>NUCLEOTIDE SEQUENCE</scope>
    <source>
        <strain evidence="2">1Y17</strain>
    </source>
</reference>
<evidence type="ECO:0000313" key="2">
    <source>
        <dbReference type="EMBL" id="MBH9575590.1"/>
    </source>
</evidence>
<evidence type="ECO:0000313" key="3">
    <source>
        <dbReference type="Proteomes" id="UP000613266"/>
    </source>
</evidence>
<dbReference type="EMBL" id="JAEDAK010000001">
    <property type="protein sequence ID" value="MBH9575590.1"/>
    <property type="molecule type" value="Genomic_DNA"/>
</dbReference>
<keyword evidence="1" id="KW-0812">Transmembrane</keyword>
<feature type="transmembrane region" description="Helical" evidence="1">
    <location>
        <begin position="36"/>
        <end position="62"/>
    </location>
</feature>